<dbReference type="PANTHER" id="PTHR15067">
    <property type="entry name" value="E3 UBIQUITIN-PROTEIN LIGASE RNF8"/>
    <property type="match status" value="1"/>
</dbReference>
<evidence type="ECO:0000313" key="11">
    <source>
        <dbReference type="Proteomes" id="UP000298138"/>
    </source>
</evidence>
<dbReference type="SMART" id="SM00240">
    <property type="entry name" value="FHA"/>
    <property type="match status" value="1"/>
</dbReference>
<feature type="compositionally biased region" description="Low complexity" evidence="7">
    <location>
        <begin position="1"/>
        <end position="32"/>
    </location>
</feature>
<feature type="compositionally biased region" description="Low complexity" evidence="7">
    <location>
        <begin position="53"/>
        <end position="86"/>
    </location>
</feature>
<evidence type="ECO:0000256" key="5">
    <source>
        <dbReference type="ARBA" id="ARBA00022833"/>
    </source>
</evidence>
<dbReference type="SUPFAM" id="SSF57850">
    <property type="entry name" value="RING/U-box"/>
    <property type="match status" value="1"/>
</dbReference>
<organism evidence="10 11">
    <name type="scientific">Ascodesmis nigricans</name>
    <dbReference type="NCBI Taxonomy" id="341454"/>
    <lineage>
        <taxon>Eukaryota</taxon>
        <taxon>Fungi</taxon>
        <taxon>Dikarya</taxon>
        <taxon>Ascomycota</taxon>
        <taxon>Pezizomycotina</taxon>
        <taxon>Pezizomycetes</taxon>
        <taxon>Pezizales</taxon>
        <taxon>Ascodesmidaceae</taxon>
        <taxon>Ascodesmis</taxon>
    </lineage>
</organism>
<feature type="compositionally biased region" description="Low complexity" evidence="7">
    <location>
        <begin position="593"/>
        <end position="609"/>
    </location>
</feature>
<keyword evidence="2" id="KW-0479">Metal-binding</keyword>
<dbReference type="GO" id="GO:0032153">
    <property type="term" value="C:cell division site"/>
    <property type="evidence" value="ECO:0007669"/>
    <property type="project" value="TreeGrafter"/>
</dbReference>
<dbReference type="GO" id="GO:0016567">
    <property type="term" value="P:protein ubiquitination"/>
    <property type="evidence" value="ECO:0007669"/>
    <property type="project" value="TreeGrafter"/>
</dbReference>
<reference evidence="10 11" key="1">
    <citation type="submission" date="2019-04" db="EMBL/GenBank/DDBJ databases">
        <title>Comparative genomics and transcriptomics to analyze fruiting body development in filamentous ascomycetes.</title>
        <authorList>
            <consortium name="DOE Joint Genome Institute"/>
            <person name="Lutkenhaus R."/>
            <person name="Traeger S."/>
            <person name="Breuer J."/>
            <person name="Kuo A."/>
            <person name="Lipzen A."/>
            <person name="Pangilinan J."/>
            <person name="Dilworth D."/>
            <person name="Sandor L."/>
            <person name="Poggeler S."/>
            <person name="Barry K."/>
            <person name="Grigoriev I.V."/>
            <person name="Nowrousian M."/>
        </authorList>
    </citation>
    <scope>NUCLEOTIDE SEQUENCE [LARGE SCALE GENOMIC DNA]</scope>
    <source>
        <strain evidence="10 11">CBS 389.68</strain>
    </source>
</reference>
<dbReference type="GO" id="GO:0005829">
    <property type="term" value="C:cytosol"/>
    <property type="evidence" value="ECO:0007669"/>
    <property type="project" value="TreeGrafter"/>
</dbReference>
<keyword evidence="1" id="KW-0808">Transferase</keyword>
<evidence type="ECO:0000259" key="8">
    <source>
        <dbReference type="PROSITE" id="PS50006"/>
    </source>
</evidence>
<dbReference type="AlphaFoldDB" id="A0A4S2MVM8"/>
<dbReference type="PANTHER" id="PTHR15067:SF7">
    <property type="entry name" value="E3 UBIQUITIN-PROTEIN LIGASE DMA1-RELATED"/>
    <property type="match status" value="1"/>
</dbReference>
<feature type="region of interest" description="Disordered" evidence="7">
    <location>
        <begin position="468"/>
        <end position="615"/>
    </location>
</feature>
<feature type="region of interest" description="Disordered" evidence="7">
    <location>
        <begin position="1"/>
        <end position="117"/>
    </location>
</feature>
<dbReference type="FunFam" id="2.60.200.20:FF:000030">
    <property type="entry name" value="FHA domain-containing protein"/>
    <property type="match status" value="1"/>
</dbReference>
<feature type="compositionally biased region" description="Polar residues" evidence="7">
    <location>
        <begin position="100"/>
        <end position="117"/>
    </location>
</feature>
<name>A0A4S2MVM8_9PEZI</name>
<feature type="compositionally biased region" description="Low complexity" evidence="7">
    <location>
        <begin position="501"/>
        <end position="525"/>
    </location>
</feature>
<evidence type="ECO:0000256" key="2">
    <source>
        <dbReference type="ARBA" id="ARBA00022723"/>
    </source>
</evidence>
<keyword evidence="3 6" id="KW-0863">Zinc-finger</keyword>
<accession>A0A4S2MVM8</accession>
<evidence type="ECO:0000313" key="10">
    <source>
        <dbReference type="EMBL" id="TGZ80566.1"/>
    </source>
</evidence>
<feature type="compositionally biased region" description="Basic and acidic residues" evidence="7">
    <location>
        <begin position="580"/>
        <end position="592"/>
    </location>
</feature>
<dbReference type="PROSITE" id="PS50089">
    <property type="entry name" value="ZF_RING_2"/>
    <property type="match status" value="1"/>
</dbReference>
<dbReference type="OrthoDB" id="687730at2759"/>
<evidence type="ECO:0000256" key="3">
    <source>
        <dbReference type="ARBA" id="ARBA00022771"/>
    </source>
</evidence>
<dbReference type="InParanoid" id="A0A4S2MVM8"/>
<keyword evidence="4" id="KW-0833">Ubl conjugation pathway</keyword>
<sequence>MFPVSISATHAASSPPTTSAVAPAPNSTTSTSRPGRLRGLSYLRHYTHHHSSSSRAAPTAVVTTTTASTSHQPASPTAPVSPSASPSSPPAPASPRQQRRATSPLNNTESNSWIPTVSGISGLSRVATVPAAELDTSSVHASNVSAAPDSDGNQAIRSIDAALSHDEASHMDLNAPAKAPSFSIRFTPHIDHRSTRQSLQFSPIERTLKIPDERIKVGRFNERDVRLANPPVGFKSKVVSRRHCEFWCENGQWFVKDVKSSSGTFLNHIRLSAPGMESKPYPLQDGDVLQLGIDFKGGEEQIYRCVKIRVELNRAWQKALNNFNLSAHRRLRSLAKGKDSDTCNSNTSECSICLLAVAPCQSLFVAPCSHVWHYKCIRPLIEKEYPCFLCPNCRAVADLDRDIDEDELTSELWEMIPEHDADAPLDPDHAEVQSQDTTNVATAGTVGASEPTTALTAVTAAADTSNRITVTTTTTTTTTASQTTRPTLPAPPPPRPTVDMSTSPAQPSPAATSQPISTPPSQTTQWRRRWNMSTQATSTNDDHDSSHTTEDSGNSSAGEMNGEGPMTPMNDAGPFLLDGNDGRVRGSQRRDTLFLPLGNLPPGSLSTPSAAAVDT</sequence>
<dbReference type="STRING" id="341454.A0A4S2MVM8"/>
<feature type="compositionally biased region" description="Basic and acidic residues" evidence="7">
    <location>
        <begin position="540"/>
        <end position="550"/>
    </location>
</feature>
<evidence type="ECO:0000256" key="4">
    <source>
        <dbReference type="ARBA" id="ARBA00022786"/>
    </source>
</evidence>
<dbReference type="PROSITE" id="PS50006">
    <property type="entry name" value="FHA_DOMAIN"/>
    <property type="match status" value="1"/>
</dbReference>
<evidence type="ECO:0000256" key="1">
    <source>
        <dbReference type="ARBA" id="ARBA00022679"/>
    </source>
</evidence>
<keyword evidence="5" id="KW-0862">Zinc</keyword>
<dbReference type="EMBL" id="ML220124">
    <property type="protein sequence ID" value="TGZ80566.1"/>
    <property type="molecule type" value="Genomic_DNA"/>
</dbReference>
<dbReference type="InterPro" id="IPR008984">
    <property type="entry name" value="SMAD_FHA_dom_sf"/>
</dbReference>
<dbReference type="InterPro" id="IPR013083">
    <property type="entry name" value="Znf_RING/FYVE/PHD"/>
</dbReference>
<dbReference type="Gene3D" id="2.60.200.20">
    <property type="match status" value="1"/>
</dbReference>
<gene>
    <name evidence="10" type="ORF">EX30DRAFT_54633</name>
</gene>
<dbReference type="GO" id="GO:0061630">
    <property type="term" value="F:ubiquitin protein ligase activity"/>
    <property type="evidence" value="ECO:0007669"/>
    <property type="project" value="TreeGrafter"/>
</dbReference>
<feature type="domain" description="FHA" evidence="8">
    <location>
        <begin position="215"/>
        <end position="271"/>
    </location>
</feature>
<protein>
    <recommendedName>
        <fullName evidence="12">SMAD/FHA domain-containing protein</fullName>
    </recommendedName>
</protein>
<keyword evidence="11" id="KW-1185">Reference proteome</keyword>
<proteinExistence type="predicted"/>
<dbReference type="GO" id="GO:0008270">
    <property type="term" value="F:zinc ion binding"/>
    <property type="evidence" value="ECO:0007669"/>
    <property type="project" value="UniProtKB-KW"/>
</dbReference>
<dbReference type="SUPFAM" id="SSF49879">
    <property type="entry name" value="SMAD/FHA domain"/>
    <property type="match status" value="1"/>
</dbReference>
<dbReference type="Gene3D" id="3.30.40.10">
    <property type="entry name" value="Zinc/RING finger domain, C3HC4 (zinc finger)"/>
    <property type="match status" value="1"/>
</dbReference>
<dbReference type="Pfam" id="PF17123">
    <property type="entry name" value="zf-RING_11"/>
    <property type="match status" value="1"/>
</dbReference>
<feature type="domain" description="RING-type" evidence="9">
    <location>
        <begin position="350"/>
        <end position="394"/>
    </location>
</feature>
<feature type="compositionally biased region" description="Low complexity" evidence="7">
    <location>
        <begin position="468"/>
        <end position="487"/>
    </location>
</feature>
<evidence type="ECO:0008006" key="12">
    <source>
        <dbReference type="Google" id="ProtNLM"/>
    </source>
</evidence>
<dbReference type="GO" id="GO:0006511">
    <property type="term" value="P:ubiquitin-dependent protein catabolic process"/>
    <property type="evidence" value="ECO:0007669"/>
    <property type="project" value="TreeGrafter"/>
</dbReference>
<dbReference type="Proteomes" id="UP000298138">
    <property type="component" value="Unassembled WGS sequence"/>
</dbReference>
<evidence type="ECO:0000259" key="9">
    <source>
        <dbReference type="PROSITE" id="PS50089"/>
    </source>
</evidence>
<dbReference type="Pfam" id="PF00498">
    <property type="entry name" value="FHA"/>
    <property type="match status" value="1"/>
</dbReference>
<evidence type="ECO:0000256" key="6">
    <source>
        <dbReference type="PROSITE-ProRule" id="PRU00175"/>
    </source>
</evidence>
<dbReference type="InterPro" id="IPR000253">
    <property type="entry name" value="FHA_dom"/>
</dbReference>
<evidence type="ECO:0000256" key="7">
    <source>
        <dbReference type="SAM" id="MobiDB-lite"/>
    </source>
</evidence>
<dbReference type="InterPro" id="IPR001841">
    <property type="entry name" value="Znf_RING"/>
</dbReference>
<dbReference type="GO" id="GO:0000151">
    <property type="term" value="C:ubiquitin ligase complex"/>
    <property type="evidence" value="ECO:0007669"/>
    <property type="project" value="TreeGrafter"/>
</dbReference>